<evidence type="ECO:0000256" key="1">
    <source>
        <dbReference type="SAM" id="MobiDB-lite"/>
    </source>
</evidence>
<feature type="region of interest" description="Disordered" evidence="1">
    <location>
        <begin position="406"/>
        <end position="431"/>
    </location>
</feature>
<feature type="transmembrane region" description="Helical" evidence="2">
    <location>
        <begin position="378"/>
        <end position="395"/>
    </location>
</feature>
<sequence length="474" mass="51971">MTVAHPQPASGTKRPVSAGTASSHAIRLGQAAKDEAKYLAGSVSKLSMLDFWAGFGLIFIGITTGFFAMPVGTVVVMVLVLYNLTKPAKVEHPNNGLFFTVLLLAISWALFETLAFNSFPVEYAVRRAVRMAVVVLLALQIAQKKIDIRSLLFGVAFGLLFNFIGFYAGVAPDNYAGTLTGWLNDKNQAGLYYAMFGFLFVAMVQKTKHRVVAIAITSGMLWLTGSRTSLAAYAFAILWLYFSHRLNLFGKAVLGYLFYLGVNYLEDNFARAGAFADRLGSDLLRQRIDEEMYRMIDVVPWYGGGLGTAQVPLKDRYFYFHNSYMTLVQEAGWAYMVVVVGLMVVATFFWKQARTQRIVIAEAAMVIVLIASQRLGEVILTVPWAIVVGLALLYLNPDDKLDASDSGHAEITPADLEKNDQPKSSQGEDETVVVVPEVVTEDVSATAAPVADRSSSGPSYSFDIASIRQHARKS</sequence>
<keyword evidence="2" id="KW-0812">Transmembrane</keyword>
<dbReference type="EMBL" id="JAGZXI010000008">
    <property type="protein sequence ID" value="MBS6635281.1"/>
    <property type="molecule type" value="Genomic_DNA"/>
</dbReference>
<dbReference type="InterPro" id="IPR051533">
    <property type="entry name" value="WaaL-like"/>
</dbReference>
<reference evidence="3" key="1">
    <citation type="submission" date="2021-02" db="EMBL/GenBank/DDBJ databases">
        <title>Infant gut strain persistence is associated with maternal origin, phylogeny, and functional potential including surface adhesion and iron acquisition.</title>
        <authorList>
            <person name="Lou Y.C."/>
        </authorList>
    </citation>
    <scope>NUCLEOTIDE SEQUENCE</scope>
    <source>
        <strain evidence="3">L1_008_092G1_dasL1_008_092G1_concoct_16</strain>
    </source>
</reference>
<feature type="transmembrane region" description="Helical" evidence="2">
    <location>
        <begin position="151"/>
        <end position="170"/>
    </location>
</feature>
<keyword evidence="2" id="KW-0472">Membrane</keyword>
<comment type="caution">
    <text evidence="3">The sequence shown here is derived from an EMBL/GenBank/DDBJ whole genome shotgun (WGS) entry which is preliminary data.</text>
</comment>
<dbReference type="RefSeq" id="WP_303953086.1">
    <property type="nucleotide sequence ID" value="NZ_JAGZXI010000008.1"/>
</dbReference>
<name>A0A943TA49_9MICC</name>
<accession>A0A943TA49</accession>
<dbReference type="AlphaFoldDB" id="A0A943TA49"/>
<organism evidence="3 4">
    <name type="scientific">Rothia mucilaginosa</name>
    <dbReference type="NCBI Taxonomy" id="43675"/>
    <lineage>
        <taxon>Bacteria</taxon>
        <taxon>Bacillati</taxon>
        <taxon>Actinomycetota</taxon>
        <taxon>Actinomycetes</taxon>
        <taxon>Micrococcales</taxon>
        <taxon>Micrococcaceae</taxon>
        <taxon>Rothia</taxon>
    </lineage>
</organism>
<protein>
    <submittedName>
        <fullName evidence="3">Zinc ABC transporter permease</fullName>
    </submittedName>
</protein>
<dbReference type="Proteomes" id="UP000739069">
    <property type="component" value="Unassembled WGS sequence"/>
</dbReference>
<gene>
    <name evidence="3" type="ORF">KH265_06455</name>
</gene>
<dbReference type="PANTHER" id="PTHR37422">
    <property type="entry name" value="TEICHURONIC ACID BIOSYNTHESIS PROTEIN TUAE"/>
    <property type="match status" value="1"/>
</dbReference>
<feature type="transmembrane region" description="Helical" evidence="2">
    <location>
        <begin position="190"/>
        <end position="207"/>
    </location>
</feature>
<feature type="transmembrane region" description="Helical" evidence="2">
    <location>
        <begin position="219"/>
        <end position="242"/>
    </location>
</feature>
<feature type="transmembrane region" description="Helical" evidence="2">
    <location>
        <begin position="51"/>
        <end position="84"/>
    </location>
</feature>
<evidence type="ECO:0000313" key="4">
    <source>
        <dbReference type="Proteomes" id="UP000739069"/>
    </source>
</evidence>
<keyword evidence="2" id="KW-1133">Transmembrane helix</keyword>
<evidence type="ECO:0000313" key="3">
    <source>
        <dbReference type="EMBL" id="MBS6635281.1"/>
    </source>
</evidence>
<feature type="transmembrane region" description="Helical" evidence="2">
    <location>
        <begin position="333"/>
        <end position="350"/>
    </location>
</feature>
<feature type="transmembrane region" description="Helical" evidence="2">
    <location>
        <begin position="96"/>
        <end position="117"/>
    </location>
</feature>
<evidence type="ECO:0000256" key="2">
    <source>
        <dbReference type="SAM" id="Phobius"/>
    </source>
</evidence>
<proteinExistence type="predicted"/>
<dbReference type="PANTHER" id="PTHR37422:SF23">
    <property type="entry name" value="TEICHURONIC ACID BIOSYNTHESIS PROTEIN TUAE"/>
    <property type="match status" value="1"/>
</dbReference>